<reference evidence="5 7" key="3">
    <citation type="submission" date="2017-07" db="EMBL/GenBank/DDBJ databases">
        <title>Prevalence of linear plasmids in Cutibacterium (Propionibacterium) acnes isolates obtained from prostatic tissue.</title>
        <authorList>
            <person name="Davidsson S."/>
            <person name="Carlsson J."/>
            <person name="Molling P."/>
            <person name="Andren O."/>
            <person name="Andersson S.-O."/>
            <person name="Brzuszkiewicz E."/>
            <person name="Poehlein A."/>
            <person name="Al-Zeer M."/>
            <person name="Brinkmann V."/>
            <person name="Scavenius C."/>
            <person name="Nazipi S."/>
            <person name="Soderquist B."/>
            <person name="Bruggemann H."/>
        </authorList>
    </citation>
    <scope>NUCLEOTIDE SEQUENCE [LARGE SCALE GENOMIC DNA]</scope>
    <source>
        <strain evidence="5 7">DSM 753</strain>
    </source>
</reference>
<gene>
    <name evidence="5" type="ORF">CH238_02910</name>
    <name evidence="4" type="ORF">CLOLEP_02906</name>
</gene>
<sequence>MKNKDITIFDLLIETHKSLERQGPGSPEMTLRALSFVENLNENSRIADLGCGTGGQTMVLAQNTAGHITGVDMVPDFIDIFNNNAKRNHLEGRIAGIVGSAESLPFGKEELDLVWSEGMIDGIGFEKGLAYWNGFIKRDGYVVVTCPSWLTSQCPSAVEKFWVEAGSGLDTIEYNISVMSKAGYRFIAAFTLPENCWTENYFIPRAAAEKSLAEKYNGNQTVKAYIAQDKYEVELYTKFKQYYGYVFYIGKKM</sequence>
<name>A7VWE2_9FIRM</name>
<dbReference type="Gene3D" id="3.40.50.150">
    <property type="entry name" value="Vaccinia Virus protein VP39"/>
    <property type="match status" value="1"/>
</dbReference>
<dbReference type="Proteomes" id="UP000220611">
    <property type="component" value="Unassembled WGS sequence"/>
</dbReference>
<dbReference type="InterPro" id="IPR029063">
    <property type="entry name" value="SAM-dependent_MTases_sf"/>
</dbReference>
<evidence type="ECO:0000313" key="4">
    <source>
        <dbReference type="EMBL" id="EDO60089.1"/>
    </source>
</evidence>
<dbReference type="PANTHER" id="PTHR43675">
    <property type="entry name" value="ARSENITE METHYLTRANSFERASE"/>
    <property type="match status" value="1"/>
</dbReference>
<evidence type="ECO:0000256" key="2">
    <source>
        <dbReference type="ARBA" id="ARBA00022691"/>
    </source>
</evidence>
<dbReference type="PANTHER" id="PTHR43675:SF8">
    <property type="entry name" value="ARSENITE METHYLTRANSFERASE"/>
    <property type="match status" value="1"/>
</dbReference>
<dbReference type="eggNOG" id="COG2226">
    <property type="taxonomic scope" value="Bacteria"/>
</dbReference>
<dbReference type="HOGENOM" id="CLU_073559_0_0_9"/>
<keyword evidence="4" id="KW-0489">Methyltransferase</keyword>
<comment type="caution">
    <text evidence="4">The sequence shown here is derived from an EMBL/GenBank/DDBJ whole genome shotgun (WGS) entry which is preliminary data.</text>
</comment>
<keyword evidence="2" id="KW-0949">S-adenosyl-L-methionine</keyword>
<dbReference type="AlphaFoldDB" id="A7VWE2"/>
<dbReference type="GO" id="GO:0032259">
    <property type="term" value="P:methylation"/>
    <property type="evidence" value="ECO:0007669"/>
    <property type="project" value="UniProtKB-KW"/>
</dbReference>
<protein>
    <submittedName>
        <fullName evidence="5">Class I SAM-dependent methyltransferase</fullName>
    </submittedName>
    <submittedName>
        <fullName evidence="4">Methyltransferase domain protein</fullName>
    </submittedName>
</protein>
<proteinExistence type="predicted"/>
<organism evidence="4 6">
    <name type="scientific">[Clostridium] leptum DSM 753</name>
    <dbReference type="NCBI Taxonomy" id="428125"/>
    <lineage>
        <taxon>Bacteria</taxon>
        <taxon>Bacillati</taxon>
        <taxon>Bacillota</taxon>
        <taxon>Clostridia</taxon>
        <taxon>Eubacteriales</taxon>
        <taxon>Oscillospiraceae</taxon>
        <taxon>Oscillospiraceae incertae sedis</taxon>
    </lineage>
</organism>
<dbReference type="EMBL" id="ABCB02000020">
    <property type="protein sequence ID" value="EDO60089.1"/>
    <property type="molecule type" value="Genomic_DNA"/>
</dbReference>
<evidence type="ECO:0000313" key="7">
    <source>
        <dbReference type="Proteomes" id="UP000220611"/>
    </source>
</evidence>
<evidence type="ECO:0000313" key="5">
    <source>
        <dbReference type="EMBL" id="PEQ25954.1"/>
    </source>
</evidence>
<evidence type="ECO:0000259" key="3">
    <source>
        <dbReference type="Pfam" id="PF13649"/>
    </source>
</evidence>
<keyword evidence="1 4" id="KW-0808">Transferase</keyword>
<evidence type="ECO:0000256" key="1">
    <source>
        <dbReference type="ARBA" id="ARBA00022679"/>
    </source>
</evidence>
<dbReference type="SUPFAM" id="SSF53335">
    <property type="entry name" value="S-adenosyl-L-methionine-dependent methyltransferases"/>
    <property type="match status" value="1"/>
</dbReference>
<dbReference type="Proteomes" id="UP000003490">
    <property type="component" value="Unassembled WGS sequence"/>
</dbReference>
<reference evidence="4 6" key="1">
    <citation type="submission" date="2007-08" db="EMBL/GenBank/DDBJ databases">
        <title>Draft genome sequence of Clostridium leptum (DSM 753).</title>
        <authorList>
            <person name="Sudarsanam P."/>
            <person name="Ley R."/>
            <person name="Guruge J."/>
            <person name="Turnbaugh P.J."/>
            <person name="Mahowald M."/>
            <person name="Liep D."/>
            <person name="Gordon J."/>
        </authorList>
    </citation>
    <scope>NUCLEOTIDE SEQUENCE [LARGE SCALE GENOMIC DNA]</scope>
    <source>
        <strain evidence="4 6">DSM 753</strain>
    </source>
</reference>
<dbReference type="GO" id="GO:0008168">
    <property type="term" value="F:methyltransferase activity"/>
    <property type="evidence" value="ECO:0007669"/>
    <property type="project" value="UniProtKB-KW"/>
</dbReference>
<dbReference type="CDD" id="cd02440">
    <property type="entry name" value="AdoMet_MTases"/>
    <property type="match status" value="1"/>
</dbReference>
<dbReference type="InterPro" id="IPR041698">
    <property type="entry name" value="Methyltransf_25"/>
</dbReference>
<feature type="domain" description="Methyltransferase" evidence="3">
    <location>
        <begin position="46"/>
        <end position="120"/>
    </location>
</feature>
<dbReference type="OrthoDB" id="9772751at2"/>
<reference evidence="4 6" key="2">
    <citation type="submission" date="2007-08" db="EMBL/GenBank/DDBJ databases">
        <authorList>
            <person name="Fulton L."/>
            <person name="Clifton S."/>
            <person name="Fulton B."/>
            <person name="Xu J."/>
            <person name="Minx P."/>
            <person name="Pepin K.H."/>
            <person name="Johnson M."/>
            <person name="Thiruvilangam P."/>
            <person name="Bhonagiri V."/>
            <person name="Nash W.E."/>
            <person name="Wang C."/>
            <person name="Mardis E.R."/>
            <person name="Wilson R.K."/>
        </authorList>
    </citation>
    <scope>NUCLEOTIDE SEQUENCE [LARGE SCALE GENOMIC DNA]</scope>
    <source>
        <strain evidence="4 6">DSM 753</strain>
    </source>
</reference>
<accession>A7VWE2</accession>
<evidence type="ECO:0000313" key="6">
    <source>
        <dbReference type="Proteomes" id="UP000003490"/>
    </source>
</evidence>
<keyword evidence="7" id="KW-1185">Reference proteome</keyword>
<dbReference type="Pfam" id="PF13649">
    <property type="entry name" value="Methyltransf_25"/>
    <property type="match status" value="1"/>
</dbReference>
<dbReference type="EMBL" id="NOXF01000001">
    <property type="protein sequence ID" value="PEQ25954.1"/>
    <property type="molecule type" value="Genomic_DNA"/>
</dbReference>
<dbReference type="InterPro" id="IPR026669">
    <property type="entry name" value="Arsenite_MeTrfase-like"/>
</dbReference>